<evidence type="ECO:0000256" key="2">
    <source>
        <dbReference type="ARBA" id="ARBA00022692"/>
    </source>
</evidence>
<keyword evidence="2 6" id="KW-0812">Transmembrane</keyword>
<dbReference type="GeneID" id="4704789"/>
<proteinExistence type="predicted"/>
<protein>
    <submittedName>
        <fullName evidence="7">Uncharacterized protein</fullName>
    </submittedName>
</protein>
<evidence type="ECO:0000313" key="8">
    <source>
        <dbReference type="Proteomes" id="UP000006701"/>
    </source>
</evidence>
<evidence type="ECO:0000256" key="1">
    <source>
        <dbReference type="ARBA" id="ARBA00004167"/>
    </source>
</evidence>
<dbReference type="PANTHER" id="PTHR15549:SF27">
    <property type="entry name" value="CHITIN-BINDING TYPE-1 DOMAIN-CONTAINING PROTEIN"/>
    <property type="match status" value="1"/>
</dbReference>
<dbReference type="OMA" id="TMKNCLL"/>
<evidence type="ECO:0000256" key="4">
    <source>
        <dbReference type="ARBA" id="ARBA00023136"/>
    </source>
</evidence>
<sequence>MPNSARCLALSSSLSSSNTHFPAAKMAFLPPNMANVLLLLLGVFLLVAPSLAVVVSEGSPCLVTCGGTAKTENRDLICKDADYNTTAEGIKMKNCLLCESTSTTYRTPYDSDIYWFIFNQKYTLQVCVFEASTSAALSPCETQCLPLKPVFKTLWWGNHVSLYDYCTQNNNAFLTYAADCAACLRGKAGTVSMGNFMDNMSSACKNQPNATKGETVDLPRPIFDLSVASTSTSSSTTATKSTTDAVPTTGTTAAATPTAPSSASLSTGASAGIGVGAGVGVILAGALIWLLMRRRRRAQAHQPVELHETQQMYWEPASPPPPAPMTSRERSRGPVEAPGAEMKGAGVVELPSH</sequence>
<dbReference type="eggNOG" id="ENOG502SSVT">
    <property type="taxonomic scope" value="Eukaryota"/>
</dbReference>
<dbReference type="RefSeq" id="XP_001273142.1">
    <property type="nucleotide sequence ID" value="XM_001273141.1"/>
</dbReference>
<accession>A1CFR7</accession>
<feature type="transmembrane region" description="Helical" evidence="6">
    <location>
        <begin position="271"/>
        <end position="292"/>
    </location>
</feature>
<keyword evidence="4 6" id="KW-0472">Membrane</keyword>
<gene>
    <name evidence="7" type="ORF">ACLA_094150</name>
</gene>
<name>A1CFR7_ASPCL</name>
<evidence type="ECO:0000256" key="5">
    <source>
        <dbReference type="SAM" id="MobiDB-lite"/>
    </source>
</evidence>
<organism evidence="7 8">
    <name type="scientific">Aspergillus clavatus (strain ATCC 1007 / CBS 513.65 / DSM 816 / NCTC 3887 / NRRL 1 / QM 1276 / 107)</name>
    <dbReference type="NCBI Taxonomy" id="344612"/>
    <lineage>
        <taxon>Eukaryota</taxon>
        <taxon>Fungi</taxon>
        <taxon>Dikarya</taxon>
        <taxon>Ascomycota</taxon>
        <taxon>Pezizomycotina</taxon>
        <taxon>Eurotiomycetes</taxon>
        <taxon>Eurotiomycetidae</taxon>
        <taxon>Eurotiales</taxon>
        <taxon>Aspergillaceae</taxon>
        <taxon>Aspergillus</taxon>
        <taxon>Aspergillus subgen. Fumigati</taxon>
    </lineage>
</organism>
<dbReference type="HOGENOM" id="CLU_057549_0_0_1"/>
<feature type="region of interest" description="Disordered" evidence="5">
    <location>
        <begin position="232"/>
        <end position="266"/>
    </location>
</feature>
<evidence type="ECO:0000256" key="6">
    <source>
        <dbReference type="SAM" id="Phobius"/>
    </source>
</evidence>
<dbReference type="InterPro" id="IPR051694">
    <property type="entry name" value="Immunoregulatory_rcpt-like"/>
</dbReference>
<reference evidence="7 8" key="1">
    <citation type="journal article" date="2008" name="PLoS Genet.">
        <title>Genomic islands in the pathogenic filamentous fungus Aspergillus fumigatus.</title>
        <authorList>
            <person name="Fedorova N.D."/>
            <person name="Khaldi N."/>
            <person name="Joardar V.S."/>
            <person name="Maiti R."/>
            <person name="Amedeo P."/>
            <person name="Anderson M.J."/>
            <person name="Crabtree J."/>
            <person name="Silva J.C."/>
            <person name="Badger J.H."/>
            <person name="Albarraq A."/>
            <person name="Angiuoli S."/>
            <person name="Bussey H."/>
            <person name="Bowyer P."/>
            <person name="Cotty P.J."/>
            <person name="Dyer P.S."/>
            <person name="Egan A."/>
            <person name="Galens K."/>
            <person name="Fraser-Liggett C.M."/>
            <person name="Haas B.J."/>
            <person name="Inman J.M."/>
            <person name="Kent R."/>
            <person name="Lemieux S."/>
            <person name="Malavazi I."/>
            <person name="Orvis J."/>
            <person name="Roemer T."/>
            <person name="Ronning C.M."/>
            <person name="Sundaram J.P."/>
            <person name="Sutton G."/>
            <person name="Turner G."/>
            <person name="Venter J.C."/>
            <person name="White O.R."/>
            <person name="Whitty B.R."/>
            <person name="Youngman P."/>
            <person name="Wolfe K.H."/>
            <person name="Goldman G.H."/>
            <person name="Wortman J.R."/>
            <person name="Jiang B."/>
            <person name="Denning D.W."/>
            <person name="Nierman W.C."/>
        </authorList>
    </citation>
    <scope>NUCLEOTIDE SEQUENCE [LARGE SCALE GENOMIC DNA]</scope>
    <source>
        <strain evidence="8">ATCC 1007 / CBS 513.65 / DSM 816 / NCTC 3887 / NRRL 1</strain>
    </source>
</reference>
<feature type="region of interest" description="Disordered" evidence="5">
    <location>
        <begin position="302"/>
        <end position="353"/>
    </location>
</feature>
<keyword evidence="8" id="KW-1185">Reference proteome</keyword>
<comment type="subcellular location">
    <subcellularLocation>
        <location evidence="1">Membrane</location>
        <topology evidence="1">Single-pass membrane protein</topology>
    </subcellularLocation>
</comment>
<dbReference type="OrthoDB" id="5426678at2759"/>
<evidence type="ECO:0000313" key="7">
    <source>
        <dbReference type="EMBL" id="EAW11716.1"/>
    </source>
</evidence>
<dbReference type="PANTHER" id="PTHR15549">
    <property type="entry name" value="PAIRED IMMUNOGLOBULIN-LIKE TYPE 2 RECEPTOR"/>
    <property type="match status" value="1"/>
</dbReference>
<dbReference type="EMBL" id="DS027052">
    <property type="protein sequence ID" value="EAW11716.1"/>
    <property type="molecule type" value="Genomic_DNA"/>
</dbReference>
<dbReference type="GO" id="GO:0016020">
    <property type="term" value="C:membrane"/>
    <property type="evidence" value="ECO:0007669"/>
    <property type="project" value="UniProtKB-SubCell"/>
</dbReference>
<dbReference type="AlphaFoldDB" id="A1CFR7"/>
<keyword evidence="3 6" id="KW-1133">Transmembrane helix</keyword>
<dbReference type="VEuPathDB" id="FungiDB:ACLA_094150"/>
<dbReference type="Proteomes" id="UP000006701">
    <property type="component" value="Unassembled WGS sequence"/>
</dbReference>
<dbReference type="GO" id="GO:0071944">
    <property type="term" value="C:cell periphery"/>
    <property type="evidence" value="ECO:0007669"/>
    <property type="project" value="UniProtKB-ARBA"/>
</dbReference>
<evidence type="ECO:0000256" key="3">
    <source>
        <dbReference type="ARBA" id="ARBA00022989"/>
    </source>
</evidence>
<dbReference type="KEGG" id="act:ACLA_094150"/>